<sequence>MIGFLGYNFFADGNAADPMPVYNFETNSLSAGGFVIKQIRLSKNTEFEETESISNIWDKDTLLLTHFDKKTLQAGYFPDAFSRAYKARIKRREVGTGNWFTIKEFDLRNKNTVITFDDYSAVKSNVTYEYAIVPMDTDTIEGQYFTRRVLSQYKGVFICTVDTAFKMYAQVSYGDTQQNQKVDIYEPLNKKYPTLISNATTNYKTGSLSGMVLQDNYDEEERVPDRKAIVDKANSFLEFVTDKQPKVIKDWNGNSFLVVFTGTPSLSYDSNYGMGVINASADWVEVGSVDSRDDLYYANLIPSKE</sequence>
<dbReference type="EMBL" id="BK015797">
    <property type="protein sequence ID" value="DAE25417.1"/>
    <property type="molecule type" value="Genomic_DNA"/>
</dbReference>
<evidence type="ECO:0000313" key="1">
    <source>
        <dbReference type="EMBL" id="DAE25417.1"/>
    </source>
</evidence>
<organism evidence="1">
    <name type="scientific">Siphoviridae sp. ct6d71</name>
    <dbReference type="NCBI Taxonomy" id="2826298"/>
    <lineage>
        <taxon>Viruses</taxon>
        <taxon>Duplodnaviria</taxon>
        <taxon>Heunggongvirae</taxon>
        <taxon>Uroviricota</taxon>
        <taxon>Caudoviricetes</taxon>
    </lineage>
</organism>
<protein>
    <submittedName>
        <fullName evidence="1">Uncharacterized protein</fullName>
    </submittedName>
</protein>
<name>A0A8S5R2U8_9CAUD</name>
<reference evidence="1" key="1">
    <citation type="journal article" date="2021" name="Proc. Natl. Acad. Sci. U.S.A.">
        <title>A Catalog of Tens of Thousands of Viruses from Human Metagenomes Reveals Hidden Associations with Chronic Diseases.</title>
        <authorList>
            <person name="Tisza M.J."/>
            <person name="Buck C.B."/>
        </authorList>
    </citation>
    <scope>NUCLEOTIDE SEQUENCE</scope>
    <source>
        <strain evidence="1">Ct6d71</strain>
    </source>
</reference>
<proteinExistence type="predicted"/>
<accession>A0A8S5R2U8</accession>